<evidence type="ECO:0000313" key="2">
    <source>
        <dbReference type="EMBL" id="KAF1955293.1"/>
    </source>
</evidence>
<evidence type="ECO:0000256" key="1">
    <source>
        <dbReference type="SAM" id="MobiDB-lite"/>
    </source>
</evidence>
<evidence type="ECO:0000313" key="3">
    <source>
        <dbReference type="Proteomes" id="UP000800035"/>
    </source>
</evidence>
<feature type="compositionally biased region" description="Basic and acidic residues" evidence="1">
    <location>
        <begin position="375"/>
        <end position="393"/>
    </location>
</feature>
<keyword evidence="3" id="KW-1185">Reference proteome</keyword>
<dbReference type="PANTHER" id="PTHR45615">
    <property type="entry name" value="MYOSIN HEAVY CHAIN, NON-MUSCLE"/>
    <property type="match status" value="1"/>
</dbReference>
<dbReference type="EMBL" id="ML976995">
    <property type="protein sequence ID" value="KAF1955293.1"/>
    <property type="molecule type" value="Genomic_DNA"/>
</dbReference>
<dbReference type="OrthoDB" id="10643794at2759"/>
<dbReference type="Proteomes" id="UP000800035">
    <property type="component" value="Unassembled WGS sequence"/>
</dbReference>
<reference evidence="2" key="1">
    <citation type="journal article" date="2020" name="Stud. Mycol.">
        <title>101 Dothideomycetes genomes: a test case for predicting lifestyles and emergence of pathogens.</title>
        <authorList>
            <person name="Haridas S."/>
            <person name="Albert R."/>
            <person name="Binder M."/>
            <person name="Bloem J."/>
            <person name="Labutti K."/>
            <person name="Salamov A."/>
            <person name="Andreopoulos B."/>
            <person name="Baker S."/>
            <person name="Barry K."/>
            <person name="Bills G."/>
            <person name="Bluhm B."/>
            <person name="Cannon C."/>
            <person name="Castanera R."/>
            <person name="Culley D."/>
            <person name="Daum C."/>
            <person name="Ezra D."/>
            <person name="Gonzalez J."/>
            <person name="Henrissat B."/>
            <person name="Kuo A."/>
            <person name="Liang C."/>
            <person name="Lipzen A."/>
            <person name="Lutzoni F."/>
            <person name="Magnuson J."/>
            <person name="Mondo S."/>
            <person name="Nolan M."/>
            <person name="Ohm R."/>
            <person name="Pangilinan J."/>
            <person name="Park H.-J."/>
            <person name="Ramirez L."/>
            <person name="Alfaro M."/>
            <person name="Sun H."/>
            <person name="Tritt A."/>
            <person name="Yoshinaga Y."/>
            <person name="Zwiers L.-H."/>
            <person name="Turgeon B."/>
            <person name="Goodwin S."/>
            <person name="Spatafora J."/>
            <person name="Crous P."/>
            <person name="Grigoriev I."/>
        </authorList>
    </citation>
    <scope>NUCLEOTIDE SEQUENCE</scope>
    <source>
        <strain evidence="2">CBS 675.92</strain>
    </source>
</reference>
<dbReference type="AlphaFoldDB" id="A0A6A5TQT7"/>
<proteinExistence type="predicted"/>
<name>A0A6A5TQT7_9PLEO</name>
<accession>A0A6A5TQT7</accession>
<feature type="region of interest" description="Disordered" evidence="1">
    <location>
        <begin position="639"/>
        <end position="661"/>
    </location>
</feature>
<feature type="region of interest" description="Disordered" evidence="1">
    <location>
        <begin position="375"/>
        <end position="396"/>
    </location>
</feature>
<gene>
    <name evidence="2" type="ORF">CC80DRAFT_564776</name>
</gene>
<organism evidence="2 3">
    <name type="scientific">Byssothecium circinans</name>
    <dbReference type="NCBI Taxonomy" id="147558"/>
    <lineage>
        <taxon>Eukaryota</taxon>
        <taxon>Fungi</taxon>
        <taxon>Dikarya</taxon>
        <taxon>Ascomycota</taxon>
        <taxon>Pezizomycotina</taxon>
        <taxon>Dothideomycetes</taxon>
        <taxon>Pleosporomycetidae</taxon>
        <taxon>Pleosporales</taxon>
        <taxon>Massarineae</taxon>
        <taxon>Massarinaceae</taxon>
        <taxon>Byssothecium</taxon>
    </lineage>
</organism>
<sequence length="739" mass="84445">MSSTTFTTIRDLILNPPGSTILPTLPPIMRARKTLLKTLISTHKTARQNRSLFLTGNVVNKTGSSEAVLQTRAQHVIPIYESLIALHEKQLRTMDDTYRTFYQHLVDGVRCYARPEALRSESDVLFIRDAKVCLDELEYGMWEWSEKVVEKMEGFGKGVGVSWKEATMMLQPGVLGTDPAIGAYVTKLKVGSERLVEWRRSLWKIDRGSITVNFCWGPPGIAKMAYNYFAQPGGYPNPPPPYLPPPVFLQPPQTIPSPQPTYTYAAPHGYAVAPPPQGYQMPSAPTYPPPSPAYQTLPQSNIPVSVLPQAAIQQQAAADEPHVLVPKQTWREDWNERKRLAGERDMLTLSNEMLKEQKRELLEQTEKLKKKMKELREKNGQLQEKNDELREEKDESQEQIAALTNFQYWWTLSQREVIDLQSNLDEVNKEHDLLLEQYDELEEECADIEMKRQEYFWENRNLKERTIKLEESLRREKCSHDTQQENFRRELEASRRTIAALHEVQDMDHSFIQTELMLCAPSIERPDVALEKIEDMNTRIQSDSPRLSNAEALDSLLSFKRVILPSSVGPSKVMKNRMLYSHGRAVSEAFHELLGTIRAPNFQAPELRYVSGSITEGSTSNRRDKKGLEVMAIMEATSEEPQVGRLSKENKELSENTSMRRVRPKQDIALDPHRNSLGAPPLTLPDHDIEQPAVPMGRCPCKQSPPCSLCTASMQNIMGLRSRTHEKFARKFLKKKMEK</sequence>
<protein>
    <submittedName>
        <fullName evidence="2">Uncharacterized protein</fullName>
    </submittedName>
</protein>
<dbReference type="PANTHER" id="PTHR45615:SF80">
    <property type="entry name" value="GRIP DOMAIN-CONTAINING PROTEIN"/>
    <property type="match status" value="1"/>
</dbReference>